<reference evidence="2 3" key="1">
    <citation type="submission" date="2019-05" db="EMBL/GenBank/DDBJ databases">
        <title>Draft genome sequence of Actinomadura geliboluensis A8036.</title>
        <authorList>
            <person name="Saricaoglu S."/>
            <person name="Isik K."/>
        </authorList>
    </citation>
    <scope>NUCLEOTIDE SEQUENCE [LARGE SCALE GENOMIC DNA]</scope>
    <source>
        <strain evidence="2 3">A8036</strain>
    </source>
</reference>
<dbReference type="AlphaFoldDB" id="A0A5S4H3Y6"/>
<dbReference type="InterPro" id="IPR007278">
    <property type="entry name" value="DUF397"/>
</dbReference>
<organism evidence="2 3">
    <name type="scientific">Actinomadura geliboluensis</name>
    <dbReference type="NCBI Taxonomy" id="882440"/>
    <lineage>
        <taxon>Bacteria</taxon>
        <taxon>Bacillati</taxon>
        <taxon>Actinomycetota</taxon>
        <taxon>Actinomycetes</taxon>
        <taxon>Streptosporangiales</taxon>
        <taxon>Thermomonosporaceae</taxon>
        <taxon>Actinomadura</taxon>
    </lineage>
</organism>
<feature type="domain" description="DUF397" evidence="1">
    <location>
        <begin position="9"/>
        <end position="62"/>
    </location>
</feature>
<accession>A0A5S4H3Y6</accession>
<evidence type="ECO:0000313" key="3">
    <source>
        <dbReference type="Proteomes" id="UP000305238"/>
    </source>
</evidence>
<dbReference type="Proteomes" id="UP000305238">
    <property type="component" value="Unassembled WGS sequence"/>
</dbReference>
<dbReference type="RefSeq" id="WP_138636720.1">
    <property type="nucleotide sequence ID" value="NZ_VCKZ01000081.1"/>
</dbReference>
<dbReference type="OrthoDB" id="3696951at2"/>
<dbReference type="EMBL" id="VCKZ01000081">
    <property type="protein sequence ID" value="TMR39729.1"/>
    <property type="molecule type" value="Genomic_DNA"/>
</dbReference>
<proteinExistence type="predicted"/>
<keyword evidence="3" id="KW-1185">Reference proteome</keyword>
<comment type="caution">
    <text evidence="2">The sequence shown here is derived from an EMBL/GenBank/DDBJ whole genome shotgun (WGS) entry which is preliminary data.</text>
</comment>
<dbReference type="Pfam" id="PF04149">
    <property type="entry name" value="DUF397"/>
    <property type="match status" value="1"/>
</dbReference>
<gene>
    <name evidence="2" type="ORF">ETD96_13710</name>
</gene>
<name>A0A5S4H3Y6_9ACTN</name>
<protein>
    <submittedName>
        <fullName evidence="2">DUF397 domain-containing protein</fullName>
    </submittedName>
</protein>
<evidence type="ECO:0000313" key="2">
    <source>
        <dbReference type="EMBL" id="TMR39729.1"/>
    </source>
</evidence>
<sequence length="69" mass="7270">MSSAKWQDASWRTSSHSLPAGTDCVEVAQVRDACAVRDSKNPVGTVLTFAPAAWGSFLQAIKAGAHDLP</sequence>
<evidence type="ECO:0000259" key="1">
    <source>
        <dbReference type="Pfam" id="PF04149"/>
    </source>
</evidence>